<accession>A0A538T7B3</accession>
<keyword evidence="2" id="KW-0472">Membrane</keyword>
<dbReference type="Pfam" id="PF09852">
    <property type="entry name" value="DUF2079"/>
    <property type="match status" value="1"/>
</dbReference>
<keyword evidence="2" id="KW-1133">Transmembrane helix</keyword>
<protein>
    <submittedName>
        <fullName evidence="3">DUF2079 domain-containing protein</fullName>
    </submittedName>
</protein>
<feature type="transmembrane region" description="Helical" evidence="2">
    <location>
        <begin position="79"/>
        <end position="97"/>
    </location>
</feature>
<dbReference type="EMBL" id="VBOV01000099">
    <property type="protein sequence ID" value="TMQ59521.1"/>
    <property type="molecule type" value="Genomic_DNA"/>
</dbReference>
<evidence type="ECO:0000256" key="1">
    <source>
        <dbReference type="SAM" id="MobiDB-lite"/>
    </source>
</evidence>
<feature type="region of interest" description="Disordered" evidence="1">
    <location>
        <begin position="398"/>
        <end position="418"/>
    </location>
</feature>
<feature type="transmembrane region" description="Helical" evidence="2">
    <location>
        <begin position="268"/>
        <end position="291"/>
    </location>
</feature>
<comment type="caution">
    <text evidence="3">The sequence shown here is derived from an EMBL/GenBank/DDBJ whole genome shotgun (WGS) entry which is preliminary data.</text>
</comment>
<proteinExistence type="predicted"/>
<gene>
    <name evidence="3" type="ORF">E6K75_04030</name>
</gene>
<feature type="transmembrane region" description="Helical" evidence="2">
    <location>
        <begin position="232"/>
        <end position="261"/>
    </location>
</feature>
<sequence>MLSVLRGAALALAVASAAVLPLIALNLTHAGSFHLERFREPTWILYGSLLLHTLLRRDPLAFARAWAARLHALLSHPRFFLWMSGTLLALYLIAAWAQHLSFHTFSHDFSMIDEALVPRPHRPLLYSPLLGRSFLSEHFSPILAALVPIHAVIRSPYLLVILQPVALWSGGLVLRNLLARAGVPVATANLACLVYLNHPVQTATLLYLFHMECLLPVLALSAFRYYKEGAHWKYAAAVLLALAVKEDVGLYLAAFGLYAALVERRRAVGFLTAAAGVGWTVFAIRVAMPAFGEAAAGGYAFLSRWGAWGDSAGSVLGGFLTHPIHLVRSLLGWSYVKFFAPLCFVPFFAKAGVILVFLPWLLPATSGFWPQQSLGLYYGIPLLTFSAVAGAMGLVSDGDSARARPDPERDRRGHSRHGHRAGDVLLLSGARIPPGEDPHRSRDHTRHRRLCGAPHRAHDVARIVHRSARDRVRGARLGEVREPIDRAGLLHPPPDQTGAATLIVGACLTGKLTELAMKQIACARSWSDFAFSASDPGAMVTLG</sequence>
<dbReference type="InterPro" id="IPR018650">
    <property type="entry name" value="STSV1_Orf64"/>
</dbReference>
<dbReference type="AlphaFoldDB" id="A0A538T7B3"/>
<organism evidence="3 4">
    <name type="scientific">Eiseniibacteriota bacterium</name>
    <dbReference type="NCBI Taxonomy" id="2212470"/>
    <lineage>
        <taxon>Bacteria</taxon>
        <taxon>Candidatus Eiseniibacteriota</taxon>
    </lineage>
</organism>
<feature type="compositionally biased region" description="Basic and acidic residues" evidence="1">
    <location>
        <begin position="399"/>
        <end position="411"/>
    </location>
</feature>
<dbReference type="Proteomes" id="UP000320913">
    <property type="component" value="Unassembled WGS sequence"/>
</dbReference>
<feature type="transmembrane region" description="Helical" evidence="2">
    <location>
        <begin position="205"/>
        <end position="226"/>
    </location>
</feature>
<name>A0A538T7B3_UNCEI</name>
<evidence type="ECO:0000313" key="4">
    <source>
        <dbReference type="Proteomes" id="UP000320913"/>
    </source>
</evidence>
<evidence type="ECO:0000313" key="3">
    <source>
        <dbReference type="EMBL" id="TMQ59521.1"/>
    </source>
</evidence>
<keyword evidence="2" id="KW-0812">Transmembrane</keyword>
<feature type="transmembrane region" description="Helical" evidence="2">
    <location>
        <begin position="338"/>
        <end position="362"/>
    </location>
</feature>
<feature type="transmembrane region" description="Helical" evidence="2">
    <location>
        <begin position="374"/>
        <end position="395"/>
    </location>
</feature>
<feature type="transmembrane region" description="Helical" evidence="2">
    <location>
        <begin position="177"/>
        <end position="196"/>
    </location>
</feature>
<evidence type="ECO:0000256" key="2">
    <source>
        <dbReference type="SAM" id="Phobius"/>
    </source>
</evidence>
<reference evidence="3 4" key="1">
    <citation type="journal article" date="2019" name="Nat. Microbiol.">
        <title>Mediterranean grassland soil C-N compound turnover is dependent on rainfall and depth, and is mediated by genomically divergent microorganisms.</title>
        <authorList>
            <person name="Diamond S."/>
            <person name="Andeer P.F."/>
            <person name="Li Z."/>
            <person name="Crits-Christoph A."/>
            <person name="Burstein D."/>
            <person name="Anantharaman K."/>
            <person name="Lane K.R."/>
            <person name="Thomas B.C."/>
            <person name="Pan C."/>
            <person name="Northen T.R."/>
            <person name="Banfield J.F."/>
        </authorList>
    </citation>
    <scope>NUCLEOTIDE SEQUENCE [LARGE SCALE GENOMIC DNA]</scope>
    <source>
        <strain evidence="3">WS_5</strain>
    </source>
</reference>